<feature type="domain" description="Thiamine pyrophosphate enzyme N-terminal TPP-binding" evidence="7">
    <location>
        <begin position="4"/>
        <end position="130"/>
    </location>
</feature>
<keyword evidence="9" id="KW-1185">Reference proteome</keyword>
<dbReference type="EMBL" id="MUYT01000002">
    <property type="protein sequence ID" value="OOS22570.1"/>
    <property type="molecule type" value="Genomic_DNA"/>
</dbReference>
<dbReference type="InterPro" id="IPR011766">
    <property type="entry name" value="TPP_enzyme_TPP-bd"/>
</dbReference>
<dbReference type="InterPro" id="IPR045229">
    <property type="entry name" value="TPP_enz"/>
</dbReference>
<evidence type="ECO:0000313" key="9">
    <source>
        <dbReference type="Proteomes" id="UP000191094"/>
    </source>
</evidence>
<dbReference type="Pfam" id="PF02775">
    <property type="entry name" value="TPP_enzyme_C"/>
    <property type="match status" value="1"/>
</dbReference>
<dbReference type="CDD" id="cd00568">
    <property type="entry name" value="TPP_enzymes"/>
    <property type="match status" value="1"/>
</dbReference>
<accession>A0A1T0CJQ7</accession>
<dbReference type="GO" id="GO:0003984">
    <property type="term" value="F:acetolactate synthase activity"/>
    <property type="evidence" value="ECO:0007669"/>
    <property type="project" value="TreeGrafter"/>
</dbReference>
<dbReference type="InterPro" id="IPR000399">
    <property type="entry name" value="TPP-bd_CS"/>
</dbReference>
<dbReference type="GO" id="GO:0000287">
    <property type="term" value="F:magnesium ion binding"/>
    <property type="evidence" value="ECO:0007669"/>
    <property type="project" value="InterPro"/>
</dbReference>
<dbReference type="PANTHER" id="PTHR18968">
    <property type="entry name" value="THIAMINE PYROPHOSPHATE ENZYMES"/>
    <property type="match status" value="1"/>
</dbReference>
<dbReference type="AlphaFoldDB" id="A0A1T0CJQ7"/>
<organism evidence="8 9">
    <name type="scientific">Lwoffella lincolnii</name>
    <dbReference type="NCBI Taxonomy" id="90241"/>
    <lineage>
        <taxon>Bacteria</taxon>
        <taxon>Pseudomonadati</taxon>
        <taxon>Pseudomonadota</taxon>
        <taxon>Gammaproteobacteria</taxon>
        <taxon>Moraxellales</taxon>
        <taxon>Moraxellaceae</taxon>
        <taxon>Lwoffella</taxon>
    </lineage>
</organism>
<evidence type="ECO:0000259" key="6">
    <source>
        <dbReference type="Pfam" id="PF02775"/>
    </source>
</evidence>
<dbReference type="Proteomes" id="UP000191094">
    <property type="component" value="Unassembled WGS sequence"/>
</dbReference>
<dbReference type="SUPFAM" id="SSF52467">
    <property type="entry name" value="DHS-like NAD/FAD-binding domain"/>
    <property type="match status" value="1"/>
</dbReference>
<comment type="similarity">
    <text evidence="2 4">Belongs to the TPP enzyme family.</text>
</comment>
<comment type="cofactor">
    <cofactor evidence="1">
        <name>thiamine diphosphate</name>
        <dbReference type="ChEBI" id="CHEBI:58937"/>
    </cofactor>
</comment>
<evidence type="ECO:0000313" key="8">
    <source>
        <dbReference type="EMBL" id="OOS22570.1"/>
    </source>
</evidence>
<dbReference type="OrthoDB" id="9785953at2"/>
<evidence type="ECO:0000256" key="4">
    <source>
        <dbReference type="RuleBase" id="RU362132"/>
    </source>
</evidence>
<dbReference type="Pfam" id="PF02776">
    <property type="entry name" value="TPP_enzyme_N"/>
    <property type="match status" value="1"/>
</dbReference>
<evidence type="ECO:0000256" key="1">
    <source>
        <dbReference type="ARBA" id="ARBA00001964"/>
    </source>
</evidence>
<keyword evidence="3 4" id="KW-0786">Thiamine pyrophosphate</keyword>
<dbReference type="RefSeq" id="WP_078306421.1">
    <property type="nucleotide sequence ID" value="NZ_MUYT01000002.1"/>
</dbReference>
<evidence type="ECO:0000256" key="2">
    <source>
        <dbReference type="ARBA" id="ARBA00007812"/>
    </source>
</evidence>
<dbReference type="GO" id="GO:0005948">
    <property type="term" value="C:acetolactate synthase complex"/>
    <property type="evidence" value="ECO:0007669"/>
    <property type="project" value="TreeGrafter"/>
</dbReference>
<dbReference type="GO" id="GO:0009099">
    <property type="term" value="P:L-valine biosynthetic process"/>
    <property type="evidence" value="ECO:0007669"/>
    <property type="project" value="TreeGrafter"/>
</dbReference>
<dbReference type="InterPro" id="IPR012000">
    <property type="entry name" value="Thiamin_PyroP_enz_cen_dom"/>
</dbReference>
<dbReference type="PROSITE" id="PS00187">
    <property type="entry name" value="TPP_ENZYMES"/>
    <property type="match status" value="1"/>
</dbReference>
<dbReference type="GO" id="GO:0030976">
    <property type="term" value="F:thiamine pyrophosphate binding"/>
    <property type="evidence" value="ECO:0007669"/>
    <property type="project" value="InterPro"/>
</dbReference>
<dbReference type="InterPro" id="IPR012001">
    <property type="entry name" value="Thiamin_PyroP_enz_TPP-bd_dom"/>
</dbReference>
<reference evidence="8 9" key="1">
    <citation type="submission" date="2017-02" db="EMBL/GenBank/DDBJ databases">
        <title>Draft genome sequence of Moraxella lincolnii CCUG 9405T type strain.</title>
        <authorList>
            <person name="Salva-Serra F."/>
            <person name="Engstrom-Jakobsson H."/>
            <person name="Thorell K."/>
            <person name="Jaen-Luchoro D."/>
            <person name="Gonzales-Siles L."/>
            <person name="Karlsson R."/>
            <person name="Yazdan S."/>
            <person name="Boulund F."/>
            <person name="Johnning A."/>
            <person name="Engstrand L."/>
            <person name="Kristiansson E."/>
            <person name="Moore E."/>
        </authorList>
    </citation>
    <scope>NUCLEOTIDE SEQUENCE [LARGE SCALE GENOMIC DNA]</scope>
    <source>
        <strain evidence="8 9">CCUG 9405</strain>
    </source>
</reference>
<dbReference type="SUPFAM" id="SSF52518">
    <property type="entry name" value="Thiamin diphosphate-binding fold (THDP-binding)"/>
    <property type="match status" value="2"/>
</dbReference>
<evidence type="ECO:0000256" key="3">
    <source>
        <dbReference type="ARBA" id="ARBA00023052"/>
    </source>
</evidence>
<dbReference type="STRING" id="90241.B0682_01950"/>
<dbReference type="InterPro" id="IPR029035">
    <property type="entry name" value="DHS-like_NAD/FAD-binding_dom"/>
</dbReference>
<name>A0A1T0CJQ7_9GAMM</name>
<evidence type="ECO:0000259" key="7">
    <source>
        <dbReference type="Pfam" id="PF02776"/>
    </source>
</evidence>
<dbReference type="PANTHER" id="PTHR18968:SF13">
    <property type="entry name" value="ACETOLACTATE SYNTHASE CATALYTIC SUBUNIT, MITOCHONDRIAL"/>
    <property type="match status" value="1"/>
</dbReference>
<dbReference type="GO" id="GO:0009097">
    <property type="term" value="P:isoleucine biosynthetic process"/>
    <property type="evidence" value="ECO:0007669"/>
    <property type="project" value="TreeGrafter"/>
</dbReference>
<sequence>MKKTAAELTVYALEQLGITHTFGIPGVHNTELYDALSQSKHIKPILVTNEQGGSFIADGMSRVATHSQHFAKHKVGNIGTLVIVPAAGLTHAASGIGEAYLDGIPMLVLTGGIRRDTNYQYKLHDIDQLEVAKGFTKAGFRINNMDDVITTLYQAYDIATSGVPGPVLVEIPVDLQLFPQTVTSLMTWHAYQQQQNPLSQKTQNNLQLAAETLNNAKQVGLFVGYGARMVKKELIAISELLNSPVTTTLQGLSSFPHEHPLHAGFGFSPSAVPSGKNAIAHCDVLLVIGARFAEIPTGSFGLDDCLPQTLVHFDIDPAVIGANYPTQVGVVGDVIHTVPLLLKNLKQQKAQLNVKSPSICKNAKSPTTIQAQIAKDKRAYRKAWYKADNRHKVNPIRFFDALRHIMPADSITVLDDGNHTFLAAELYPVYQDGLLISPTDYNAMGYAVPAAIGAKLANPERDVVAVVGDGCFTMTCMEILTAKANGLGILYCVFSDGELSQIAQAQQLPYQQKTCTILPNVDLKGVAMATGATHIAIKRNKDLVKSLKKAHALSKKGEPVIVDINIDYSKQTAFTKGTSQTTFKGFSTKDKLRFIKRIMRRKLPF</sequence>
<dbReference type="InterPro" id="IPR029061">
    <property type="entry name" value="THDP-binding"/>
</dbReference>
<dbReference type="Gene3D" id="3.40.50.970">
    <property type="match status" value="2"/>
</dbReference>
<dbReference type="Pfam" id="PF00205">
    <property type="entry name" value="TPP_enzyme_M"/>
    <property type="match status" value="1"/>
</dbReference>
<comment type="caution">
    <text evidence="8">The sequence shown here is derived from an EMBL/GenBank/DDBJ whole genome shotgun (WGS) entry which is preliminary data.</text>
</comment>
<gene>
    <name evidence="8" type="ORF">B0682_01950</name>
</gene>
<feature type="domain" description="Thiamine pyrophosphate enzyme central" evidence="5">
    <location>
        <begin position="207"/>
        <end position="338"/>
    </location>
</feature>
<dbReference type="Gene3D" id="3.40.50.1220">
    <property type="entry name" value="TPP-binding domain"/>
    <property type="match status" value="1"/>
</dbReference>
<protein>
    <submittedName>
        <fullName evidence="8">Acetolactate synthase large subunit</fullName>
    </submittedName>
</protein>
<dbReference type="GO" id="GO:0050660">
    <property type="term" value="F:flavin adenine dinucleotide binding"/>
    <property type="evidence" value="ECO:0007669"/>
    <property type="project" value="TreeGrafter"/>
</dbReference>
<evidence type="ECO:0000259" key="5">
    <source>
        <dbReference type="Pfam" id="PF00205"/>
    </source>
</evidence>
<proteinExistence type="inferred from homology"/>
<dbReference type="CDD" id="cd07035">
    <property type="entry name" value="TPP_PYR_POX_like"/>
    <property type="match status" value="1"/>
</dbReference>
<feature type="domain" description="Thiamine pyrophosphate enzyme TPP-binding" evidence="6">
    <location>
        <begin position="417"/>
        <end position="564"/>
    </location>
</feature>